<feature type="region of interest" description="Disordered" evidence="1">
    <location>
        <begin position="50"/>
        <end position="79"/>
    </location>
</feature>
<feature type="region of interest" description="Disordered" evidence="1">
    <location>
        <begin position="267"/>
        <end position="292"/>
    </location>
</feature>
<feature type="region of interest" description="Disordered" evidence="1">
    <location>
        <begin position="139"/>
        <end position="170"/>
    </location>
</feature>
<protein>
    <submittedName>
        <fullName evidence="2">Uncharacterized protein</fullName>
    </submittedName>
</protein>
<dbReference type="Proteomes" id="UP001059041">
    <property type="component" value="Linkage Group LG25"/>
</dbReference>
<sequence>MPTLPLFHMYLHHVNHSLLEAGQPDISKTPLNAEILCVLASGVSTAAVRERRVSTGSSQQESEKQRTGICSSRGDSEQMALQAGKTEGFQENVCMSHSRFPSHPPTAPGNTGCQTQNFARQDRTPETVLCRPPSVRPASPNAFFSSKHSHAYPSKHMARGKKRAPRGPPEVQLSLKDTCCACVWENILTAAGVQGPAGDQACGRCSGGTRFKTLRGASAVRAHYGGTGVLRTLRGLNSNSGQQMPTVAAALTGAEVMLDITVTRRSRQDRLEKTPRLTDATLKKHHHTSKQS</sequence>
<dbReference type="AlphaFoldDB" id="A0A9W7T6V2"/>
<keyword evidence="3" id="KW-1185">Reference proteome</keyword>
<evidence type="ECO:0000313" key="2">
    <source>
        <dbReference type="EMBL" id="KAI7791018.1"/>
    </source>
</evidence>
<accession>A0A9W7T6V2</accession>
<evidence type="ECO:0000256" key="1">
    <source>
        <dbReference type="SAM" id="MobiDB-lite"/>
    </source>
</evidence>
<comment type="caution">
    <text evidence="2">The sequence shown here is derived from an EMBL/GenBank/DDBJ whole genome shotgun (WGS) entry which is preliminary data.</text>
</comment>
<proteinExistence type="predicted"/>
<evidence type="ECO:0000313" key="3">
    <source>
        <dbReference type="Proteomes" id="UP001059041"/>
    </source>
</evidence>
<organism evidence="2 3">
    <name type="scientific">Triplophysa rosa</name>
    <name type="common">Cave loach</name>
    <dbReference type="NCBI Taxonomy" id="992332"/>
    <lineage>
        <taxon>Eukaryota</taxon>
        <taxon>Metazoa</taxon>
        <taxon>Chordata</taxon>
        <taxon>Craniata</taxon>
        <taxon>Vertebrata</taxon>
        <taxon>Euteleostomi</taxon>
        <taxon>Actinopterygii</taxon>
        <taxon>Neopterygii</taxon>
        <taxon>Teleostei</taxon>
        <taxon>Ostariophysi</taxon>
        <taxon>Cypriniformes</taxon>
        <taxon>Nemacheilidae</taxon>
        <taxon>Triplophysa</taxon>
    </lineage>
</organism>
<gene>
    <name evidence="2" type="ORF">IRJ41_007228</name>
</gene>
<name>A0A9W7T6V2_TRIRA</name>
<dbReference type="EMBL" id="JAFHDT010000025">
    <property type="protein sequence ID" value="KAI7791018.1"/>
    <property type="molecule type" value="Genomic_DNA"/>
</dbReference>
<feature type="compositionally biased region" description="Basic and acidic residues" evidence="1">
    <location>
        <begin position="267"/>
        <end position="276"/>
    </location>
</feature>
<feature type="compositionally biased region" description="Basic residues" evidence="1">
    <location>
        <begin position="156"/>
        <end position="165"/>
    </location>
</feature>
<feature type="compositionally biased region" description="Basic residues" evidence="1">
    <location>
        <begin position="283"/>
        <end position="292"/>
    </location>
</feature>
<reference evidence="2" key="1">
    <citation type="submission" date="2021-02" db="EMBL/GenBank/DDBJ databases">
        <title>Comparative genomics reveals that relaxation of natural selection precedes convergent phenotypic evolution of cavefish.</title>
        <authorList>
            <person name="Peng Z."/>
        </authorList>
    </citation>
    <scope>NUCLEOTIDE SEQUENCE</scope>
    <source>
        <tissue evidence="2">Muscle</tissue>
    </source>
</reference>